<gene>
    <name evidence="1" type="ORF">Osc7112_6445</name>
</gene>
<name>K9VTR5_9CYAN</name>
<dbReference type="OrthoDB" id="528098at2"/>
<dbReference type="EMBL" id="CP003615">
    <property type="protein sequence ID" value="AFZ10595.1"/>
    <property type="molecule type" value="Genomic_DNA"/>
</dbReference>
<proteinExistence type="predicted"/>
<keyword evidence="2" id="KW-1185">Reference proteome</keyword>
<geneLocation type="plasmid" evidence="1 2">
    <name>pOSC7112.01</name>
</geneLocation>
<dbReference type="KEGG" id="oni:Osc7112_6445"/>
<organism evidence="1 2">
    <name type="scientific">Phormidium nigroviride PCC 7112</name>
    <dbReference type="NCBI Taxonomy" id="179408"/>
    <lineage>
        <taxon>Bacteria</taxon>
        <taxon>Bacillati</taxon>
        <taxon>Cyanobacteriota</taxon>
        <taxon>Cyanophyceae</taxon>
        <taxon>Oscillatoriophycideae</taxon>
        <taxon>Oscillatoriales</taxon>
        <taxon>Oscillatoriaceae</taxon>
        <taxon>Phormidium</taxon>
    </lineage>
</organism>
<evidence type="ECO:0000313" key="2">
    <source>
        <dbReference type="Proteomes" id="UP000010478"/>
    </source>
</evidence>
<dbReference type="Proteomes" id="UP000010478">
    <property type="component" value="Plasmid pOSC7112.01"/>
</dbReference>
<reference evidence="1 2" key="1">
    <citation type="submission" date="2012-05" db="EMBL/GenBank/DDBJ databases">
        <title>Finished plasmid 1 of genome of Oscillatoria sp. PCC 7112.</title>
        <authorList>
            <consortium name="US DOE Joint Genome Institute"/>
            <person name="Gugger M."/>
            <person name="Coursin T."/>
            <person name="Rippka R."/>
            <person name="Tandeau De Marsac N."/>
            <person name="Huntemann M."/>
            <person name="Wei C.-L."/>
            <person name="Han J."/>
            <person name="Detter J.C."/>
            <person name="Han C."/>
            <person name="Tapia R."/>
            <person name="Davenport K."/>
            <person name="Daligault H."/>
            <person name="Erkkila T."/>
            <person name="Gu W."/>
            <person name="Munk A.C.C."/>
            <person name="Teshima H."/>
            <person name="Xu Y."/>
            <person name="Chain P."/>
            <person name="Chen A."/>
            <person name="Krypides N."/>
            <person name="Mavromatis K."/>
            <person name="Markowitz V."/>
            <person name="Szeto E."/>
            <person name="Ivanova N."/>
            <person name="Mikhailova N."/>
            <person name="Ovchinnikova G."/>
            <person name="Pagani I."/>
            <person name="Pati A."/>
            <person name="Goodwin L."/>
            <person name="Peters L."/>
            <person name="Pitluck S."/>
            <person name="Woyke T."/>
            <person name="Kerfeld C."/>
        </authorList>
    </citation>
    <scope>NUCLEOTIDE SEQUENCE [LARGE SCALE GENOMIC DNA]</scope>
    <source>
        <strain evidence="1 2">PCC 7112</strain>
        <plasmid evidence="1 2">pOSC7112.01</plasmid>
    </source>
</reference>
<dbReference type="Gene3D" id="3.30.420.40">
    <property type="match status" value="2"/>
</dbReference>
<dbReference type="AlphaFoldDB" id="K9VTR5"/>
<sequence length="393" mass="43498">MSETTIDTIWPQAIAACDYGGSATKILYAGPKNQIRLLCMEPEVVSVPHESILAYGTDQLGSAEPENTAWVAFRNDYRAVGYLAKERFHANAGLSELKYERALHKTLAGMWAIKEKLNLPAKFTAAIAVLLPPGEYEDRGRFERVLREALADYQTPTGQMSVELLAFNCKPEGGGIYLMHNKKVGSVLKERVCAIAMIGYRNASLLVVQRGDVRPGKTSDLGFIRMVERVVARTSGQTAERLTPAIAAAGSEFKAAPLMRLARSTTKQGRAEEVQQMIAAIKEARPEYARSLTSWLDENLPPDCDELVFCGGTADYLGKELNEHYDRFPIIWNAEIAMPPILEKKGFENRLNDVYGMFSYFKANLKKQFNSQVTESAVCGSKTSVLQEIVGRG</sequence>
<evidence type="ECO:0000313" key="1">
    <source>
        <dbReference type="EMBL" id="AFZ10595.1"/>
    </source>
</evidence>
<dbReference type="HOGENOM" id="CLU_043016_1_0_3"/>
<dbReference type="CDD" id="cd10227">
    <property type="entry name" value="ASKHA_NBD_ParM-like"/>
    <property type="match status" value="1"/>
</dbReference>
<accession>K9VTR5</accession>
<keyword evidence="1" id="KW-0614">Plasmid</keyword>
<evidence type="ECO:0008006" key="3">
    <source>
        <dbReference type="Google" id="ProtNLM"/>
    </source>
</evidence>
<protein>
    <recommendedName>
        <fullName evidence="3">Actin-like protein N-terminal domain-containing protein</fullName>
    </recommendedName>
</protein>
<dbReference type="RefSeq" id="WP_015211767.1">
    <property type="nucleotide sequence ID" value="NC_019763.1"/>
</dbReference>